<feature type="domain" description="Sulfatase N-terminal" evidence="2">
    <location>
        <begin position="46"/>
        <end position="147"/>
    </location>
</feature>
<reference evidence="3" key="1">
    <citation type="submission" date="2020-11" db="EMBL/GenBank/DDBJ databases">
        <title>Chlorella ohadii genome sequencing and assembly.</title>
        <authorList>
            <person name="Murik O."/>
            <person name="Treves H."/>
            <person name="Kedem I."/>
            <person name="Shotland Y."/>
            <person name="Kaplan A."/>
        </authorList>
    </citation>
    <scope>NUCLEOTIDE SEQUENCE</scope>
    <source>
        <strain evidence="3">1</strain>
    </source>
</reference>
<dbReference type="InterPro" id="IPR017850">
    <property type="entry name" value="Alkaline_phosphatase_core_sf"/>
</dbReference>
<dbReference type="InterPro" id="IPR000917">
    <property type="entry name" value="Sulfatase_N"/>
</dbReference>
<accession>A0AAD5DTE0</accession>
<dbReference type="Pfam" id="PF00884">
    <property type="entry name" value="Sulfatase"/>
    <property type="match status" value="1"/>
</dbReference>
<dbReference type="PANTHER" id="PTHR43108">
    <property type="entry name" value="N-ACETYLGLUCOSAMINE-6-SULFATASE FAMILY MEMBER"/>
    <property type="match status" value="1"/>
</dbReference>
<gene>
    <name evidence="3" type="ORF">COHA_002362</name>
</gene>
<sequence>MRRLPAWPWQQQALRALACVDVIGAVPAHSQVSFIKDLPHIDDETADAYDFEYQTRAETLLAVDDMIEAVVHALEDVGQLDNTYIFYTPDNGFKLGHHRLGGKMTAYENDIRLPFYVRSPKGPKGVKLPHLVGNVDLTPTWLDVAGVADPHAHERDGISLKAIIDGDAEAVEHPDRHRVGILVEKPVTTGITDMHVSILVPEAIDPSNDPFAGRRPQRLPNGSWPAQVLDTEFQGRHFNALTEARLKSDSFYFGYDKDAGFVRYLELAKQNGLTRDGIVKAANEIFPTAYYGLRTQKSGVAFKYIEYPAGHELFNLTADPHELHNIYATAPRELITDLAATLATLKVCKGESCVVKSLSVTEPQPA</sequence>
<dbReference type="Proteomes" id="UP001205105">
    <property type="component" value="Unassembled WGS sequence"/>
</dbReference>
<dbReference type="Gene3D" id="3.40.720.10">
    <property type="entry name" value="Alkaline Phosphatase, subunit A"/>
    <property type="match status" value="2"/>
</dbReference>
<dbReference type="GO" id="GO:0005539">
    <property type="term" value="F:glycosaminoglycan binding"/>
    <property type="evidence" value="ECO:0007669"/>
    <property type="project" value="TreeGrafter"/>
</dbReference>
<evidence type="ECO:0000259" key="2">
    <source>
        <dbReference type="Pfam" id="PF00884"/>
    </source>
</evidence>
<protein>
    <recommendedName>
        <fullName evidence="2">Sulfatase N-terminal domain-containing protein</fullName>
    </recommendedName>
</protein>
<evidence type="ECO:0000313" key="3">
    <source>
        <dbReference type="EMBL" id="KAI7844022.1"/>
    </source>
</evidence>
<dbReference type="PANTHER" id="PTHR43108:SF8">
    <property type="entry name" value="SD21168P"/>
    <property type="match status" value="1"/>
</dbReference>
<dbReference type="GO" id="GO:0008449">
    <property type="term" value="F:N-acetylglucosamine-6-sulfatase activity"/>
    <property type="evidence" value="ECO:0007669"/>
    <property type="project" value="TreeGrafter"/>
</dbReference>
<comment type="similarity">
    <text evidence="1">Belongs to the sulfatase family.</text>
</comment>
<evidence type="ECO:0000313" key="4">
    <source>
        <dbReference type="Proteomes" id="UP001205105"/>
    </source>
</evidence>
<name>A0AAD5DTE0_9CHLO</name>
<evidence type="ECO:0000256" key="1">
    <source>
        <dbReference type="ARBA" id="ARBA00008779"/>
    </source>
</evidence>
<dbReference type="EMBL" id="JADXDR010000034">
    <property type="protein sequence ID" value="KAI7844022.1"/>
    <property type="molecule type" value="Genomic_DNA"/>
</dbReference>
<comment type="caution">
    <text evidence="3">The sequence shown here is derived from an EMBL/GenBank/DDBJ whole genome shotgun (WGS) entry which is preliminary data.</text>
</comment>
<proteinExistence type="inferred from homology"/>
<keyword evidence="4" id="KW-1185">Reference proteome</keyword>
<organism evidence="3 4">
    <name type="scientific">Chlorella ohadii</name>
    <dbReference type="NCBI Taxonomy" id="2649997"/>
    <lineage>
        <taxon>Eukaryota</taxon>
        <taxon>Viridiplantae</taxon>
        <taxon>Chlorophyta</taxon>
        <taxon>core chlorophytes</taxon>
        <taxon>Trebouxiophyceae</taxon>
        <taxon>Chlorellales</taxon>
        <taxon>Chlorellaceae</taxon>
        <taxon>Chlorella clade</taxon>
        <taxon>Chlorella</taxon>
    </lineage>
</organism>
<dbReference type="AlphaFoldDB" id="A0AAD5DTE0"/>
<dbReference type="SUPFAM" id="SSF53649">
    <property type="entry name" value="Alkaline phosphatase-like"/>
    <property type="match status" value="1"/>
</dbReference>